<dbReference type="PANTHER" id="PTHR48075">
    <property type="entry name" value="3-HYDROXYACYL-COA DEHYDROGENASE FAMILY PROTEIN"/>
    <property type="match status" value="1"/>
</dbReference>
<dbReference type="Gene3D" id="1.10.1040.10">
    <property type="entry name" value="N-(1-d-carboxylethyl)-l-norvaline Dehydrogenase, domain 2"/>
    <property type="match status" value="1"/>
</dbReference>
<name>A0A5B8MSB4_9CHLO</name>
<dbReference type="InterPro" id="IPR006176">
    <property type="entry name" value="3-OHacyl-CoA_DH_NAD-bd"/>
</dbReference>
<dbReference type="AlphaFoldDB" id="A0A5B8MSB4"/>
<feature type="domain" description="3-hydroxyacyl-CoA dehydrogenase NAD binding" evidence="7">
    <location>
        <begin position="40"/>
        <end position="245"/>
    </location>
</feature>
<proteinExistence type="inferred from homology"/>
<dbReference type="Pfam" id="PF02737">
    <property type="entry name" value="3HCDH_N"/>
    <property type="match status" value="1"/>
</dbReference>
<dbReference type="GO" id="GO:0016616">
    <property type="term" value="F:oxidoreductase activity, acting on the CH-OH group of donors, NAD or NADP as acceptor"/>
    <property type="evidence" value="ECO:0007669"/>
    <property type="project" value="InterPro"/>
</dbReference>
<dbReference type="GO" id="GO:0070403">
    <property type="term" value="F:NAD+ binding"/>
    <property type="evidence" value="ECO:0007669"/>
    <property type="project" value="InterPro"/>
</dbReference>
<dbReference type="GO" id="GO:0004300">
    <property type="term" value="F:enoyl-CoA hydratase activity"/>
    <property type="evidence" value="ECO:0007669"/>
    <property type="project" value="UniProtKB-EC"/>
</dbReference>
<dbReference type="SUPFAM" id="SSF48179">
    <property type="entry name" value="6-phosphogluconate dehydrogenase C-terminal domain-like"/>
    <property type="match status" value="1"/>
</dbReference>
<dbReference type="GO" id="GO:0006631">
    <property type="term" value="P:fatty acid metabolic process"/>
    <property type="evidence" value="ECO:0007669"/>
    <property type="project" value="InterPro"/>
</dbReference>
<comment type="similarity">
    <text evidence="1">Belongs to the 3-hydroxyacyl-CoA dehydrogenase family.</text>
</comment>
<dbReference type="InterPro" id="IPR036291">
    <property type="entry name" value="NAD(P)-bd_dom_sf"/>
</dbReference>
<evidence type="ECO:0000313" key="8">
    <source>
        <dbReference type="EMBL" id="QDZ23489.1"/>
    </source>
</evidence>
<accession>A0A5B8MSB4</accession>
<feature type="domain" description="3-hydroxyacyl-CoA dehydrogenase C-terminal" evidence="6">
    <location>
        <begin position="251"/>
        <end position="346"/>
    </location>
</feature>
<dbReference type="Gene3D" id="3.40.50.720">
    <property type="entry name" value="NAD(P)-binding Rossmann-like Domain"/>
    <property type="match status" value="1"/>
</dbReference>
<dbReference type="InterPro" id="IPR008927">
    <property type="entry name" value="6-PGluconate_DH-like_C_sf"/>
</dbReference>
<evidence type="ECO:0000259" key="6">
    <source>
        <dbReference type="Pfam" id="PF00725"/>
    </source>
</evidence>
<dbReference type="PIRSF" id="PIRSF000105">
    <property type="entry name" value="HCDH"/>
    <property type="match status" value="1"/>
</dbReference>
<gene>
    <name evidence="8" type="ORF">A3770_10p60070</name>
</gene>
<dbReference type="InterPro" id="IPR013328">
    <property type="entry name" value="6PGD_dom2"/>
</dbReference>
<sequence length="375" mass="40769">MYVALRRGLLEGSSTRLLKTTTLLSSSSFSSSSASGIARVAVVGSGTLGTQVSLQTALCGFEVRVLDTSPAALDKCAAVHKSLLKMYVERSNPEHPEGQARAWRGIAKPGESASQVASETLRRIRYTTSAEEALRGCDLVSENVPEIPEIKSATYQKLHEHCPSHTIFTTNSSTLLPSQFASLTGRSSQFLALHFANGIWDANIAEVMPHAGGEAPAKGAEGTDPEVVDRVLRFAEEIRMVPFTLTKEQSGYIINSLLVPWLHSSLSLVRKGVSSPRDVDRAWLISVGGFRGPPGAVKGPFQIMDIIGLPIVSHIMSYWGTQLKDEQMRANGAFVKENYVDRGKLGIMNLNPLSDEAEGFYSYPNPEFLRADFLD</sequence>
<evidence type="ECO:0000256" key="3">
    <source>
        <dbReference type="ARBA" id="ARBA00023709"/>
    </source>
</evidence>
<protein>
    <submittedName>
        <fullName evidence="8">3-hydroxybutyryl-CoA dehydrogenase</fullName>
    </submittedName>
</protein>
<organism evidence="8 9">
    <name type="scientific">Chloropicon primus</name>
    <dbReference type="NCBI Taxonomy" id="1764295"/>
    <lineage>
        <taxon>Eukaryota</taxon>
        <taxon>Viridiplantae</taxon>
        <taxon>Chlorophyta</taxon>
        <taxon>Chloropicophyceae</taxon>
        <taxon>Chloropicales</taxon>
        <taxon>Chloropicaceae</taxon>
        <taxon>Chloropicon</taxon>
    </lineage>
</organism>
<evidence type="ECO:0000256" key="4">
    <source>
        <dbReference type="ARBA" id="ARBA00023717"/>
    </source>
</evidence>
<comment type="catalytic activity">
    <reaction evidence="4">
        <text>a 4-saturated-(3S)-3-hydroxyacyl-CoA = a (3E)-enoyl-CoA + H2O</text>
        <dbReference type="Rhea" id="RHEA:20724"/>
        <dbReference type="ChEBI" id="CHEBI:15377"/>
        <dbReference type="ChEBI" id="CHEBI:58521"/>
        <dbReference type="ChEBI" id="CHEBI:137480"/>
        <dbReference type="EC" id="4.2.1.17"/>
    </reaction>
</comment>
<dbReference type="OrthoDB" id="5958943at2759"/>
<dbReference type="SUPFAM" id="SSF51735">
    <property type="entry name" value="NAD(P)-binding Rossmann-fold domains"/>
    <property type="match status" value="1"/>
</dbReference>
<reference evidence="8 9" key="1">
    <citation type="submission" date="2018-07" db="EMBL/GenBank/DDBJ databases">
        <title>The complete nuclear genome of the prasinophyte Chloropicon primus (CCMP1205).</title>
        <authorList>
            <person name="Pombert J.-F."/>
            <person name="Otis C."/>
            <person name="Turmel M."/>
            <person name="Lemieux C."/>
        </authorList>
    </citation>
    <scope>NUCLEOTIDE SEQUENCE [LARGE SCALE GENOMIC DNA]</scope>
    <source>
        <strain evidence="8 9">CCMP1205</strain>
    </source>
</reference>
<dbReference type="Pfam" id="PF00725">
    <property type="entry name" value="3HCDH"/>
    <property type="match status" value="1"/>
</dbReference>
<evidence type="ECO:0000313" key="9">
    <source>
        <dbReference type="Proteomes" id="UP000316726"/>
    </source>
</evidence>
<comment type="catalytic activity">
    <reaction evidence="3">
        <text>a (3S)-3-hydroxyacyl-CoA = a (2E)-enoyl-CoA + H2O</text>
        <dbReference type="Rhea" id="RHEA:16105"/>
        <dbReference type="ChEBI" id="CHEBI:15377"/>
        <dbReference type="ChEBI" id="CHEBI:57318"/>
        <dbReference type="ChEBI" id="CHEBI:58856"/>
        <dbReference type="EC" id="4.2.1.17"/>
    </reaction>
</comment>
<feature type="site" description="Important for catalytic activity" evidence="5">
    <location>
        <position position="194"/>
    </location>
</feature>
<dbReference type="InterPro" id="IPR006108">
    <property type="entry name" value="3HC_DH_C"/>
</dbReference>
<dbReference type="Proteomes" id="UP000316726">
    <property type="component" value="Chromosome 10"/>
</dbReference>
<dbReference type="EMBL" id="CP031043">
    <property type="protein sequence ID" value="QDZ23489.1"/>
    <property type="molecule type" value="Genomic_DNA"/>
</dbReference>
<evidence type="ECO:0000259" key="7">
    <source>
        <dbReference type="Pfam" id="PF02737"/>
    </source>
</evidence>
<evidence type="ECO:0000256" key="1">
    <source>
        <dbReference type="ARBA" id="ARBA00009463"/>
    </source>
</evidence>
<dbReference type="STRING" id="1764295.A0A5B8MSB4"/>
<keyword evidence="2" id="KW-0560">Oxidoreductase</keyword>
<evidence type="ECO:0000256" key="2">
    <source>
        <dbReference type="ARBA" id="ARBA00023002"/>
    </source>
</evidence>
<keyword evidence="9" id="KW-1185">Reference proteome</keyword>
<dbReference type="PANTHER" id="PTHR48075:SF3">
    <property type="entry name" value="3-HYDROXYACYL-COA DEHYDROGENASE"/>
    <property type="match status" value="1"/>
</dbReference>
<dbReference type="InterPro" id="IPR022694">
    <property type="entry name" value="3-OHacyl-CoA_DH"/>
</dbReference>
<evidence type="ECO:0000256" key="5">
    <source>
        <dbReference type="PIRSR" id="PIRSR000105-1"/>
    </source>
</evidence>